<dbReference type="SUPFAM" id="SSF53067">
    <property type="entry name" value="Actin-like ATPase domain"/>
    <property type="match status" value="1"/>
</dbReference>
<dbReference type="Proteomes" id="UP000233350">
    <property type="component" value="Unassembled WGS sequence"/>
</dbReference>
<name>A0A2N3PLQ9_9HELI</name>
<evidence type="ECO:0000313" key="2">
    <source>
        <dbReference type="Proteomes" id="UP000233350"/>
    </source>
</evidence>
<evidence type="ECO:0000313" key="1">
    <source>
        <dbReference type="EMBL" id="PKT82768.1"/>
    </source>
</evidence>
<proteinExistence type="predicted"/>
<organism evidence="1 2">
    <name type="scientific">Helicobacter winghamensis</name>
    <dbReference type="NCBI Taxonomy" id="157268"/>
    <lineage>
        <taxon>Bacteria</taxon>
        <taxon>Pseudomonadati</taxon>
        <taxon>Campylobacterota</taxon>
        <taxon>Epsilonproteobacteria</taxon>
        <taxon>Campylobacterales</taxon>
        <taxon>Helicobacteraceae</taxon>
        <taxon>Helicobacter</taxon>
    </lineage>
</organism>
<gene>
    <name evidence="1" type="ORF">BCM31_06005</name>
</gene>
<dbReference type="EMBL" id="MBPK01000001">
    <property type="protein sequence ID" value="PKT82768.1"/>
    <property type="molecule type" value="Genomic_DNA"/>
</dbReference>
<dbReference type="STRING" id="556267.HWAG_01216"/>
<protein>
    <recommendedName>
        <fullName evidence="3">TsaB protein, required for threonylcarbamoyladenosine (T(6)A) formation in tRNA</fullName>
    </recommendedName>
</protein>
<evidence type="ECO:0008006" key="3">
    <source>
        <dbReference type="Google" id="ProtNLM"/>
    </source>
</evidence>
<dbReference type="AlphaFoldDB" id="A0A2N3PLQ9"/>
<keyword evidence="2" id="KW-1185">Reference proteome</keyword>
<comment type="caution">
    <text evidence="1">The sequence shown here is derived from an EMBL/GenBank/DDBJ whole genome shotgun (WGS) entry which is preliminary data.</text>
</comment>
<dbReference type="InterPro" id="IPR043129">
    <property type="entry name" value="ATPase_NBD"/>
</dbReference>
<reference evidence="1 2" key="1">
    <citation type="submission" date="2016-07" db="EMBL/GenBank/DDBJ databases">
        <title>Detection of Helicobacter winghamensis from caecal content of red fox (Vulpes vulpes).</title>
        <authorList>
            <person name="Zanoni R.G."/>
            <person name="Florio D."/>
            <person name="Caffara M."/>
            <person name="Renzi M."/>
            <person name="Parisi A."/>
            <person name="Pasquali F."/>
            <person name="Manfreda G."/>
        </authorList>
    </citation>
    <scope>NUCLEOTIDE SEQUENCE [LARGE SCALE GENOMIC DNA]</scope>
    <source>
        <strain evidence="1 2">295_13</strain>
    </source>
</reference>
<accession>A0A2N3PLQ9</accession>
<sequence length="147" mass="16445">MKEPALIGVYDENLKLDKDFVLNAPLSDALVPKFMDLEKQGIEFDTLYFVRGPGSFMALKLIYLFAKTLEIARGIKLYATHAFYFNGNSPIKAYGDCYFVCENVKNATICVKKFAAIPHILPFSLPGVLDSSIFGENLQPLYLLPPV</sequence>